<protein>
    <recommendedName>
        <fullName evidence="2">histidine kinase</fullName>
        <ecNumber evidence="2">2.7.13.3</ecNumber>
    </recommendedName>
</protein>
<keyword evidence="4 11" id="KW-0808">Transferase</keyword>
<keyword evidence="12" id="KW-1185">Reference proteome</keyword>
<dbReference type="CDD" id="cd00082">
    <property type="entry name" value="HisKA"/>
    <property type="match status" value="1"/>
</dbReference>
<dbReference type="GO" id="GO:0000155">
    <property type="term" value="F:phosphorelay sensor kinase activity"/>
    <property type="evidence" value="ECO:0007669"/>
    <property type="project" value="InterPro"/>
</dbReference>
<keyword evidence="5 11" id="KW-0418">Kinase</keyword>
<evidence type="ECO:0000256" key="7">
    <source>
        <dbReference type="SAM" id="Coils"/>
    </source>
</evidence>
<evidence type="ECO:0000256" key="3">
    <source>
        <dbReference type="ARBA" id="ARBA00022553"/>
    </source>
</evidence>
<dbReference type="PANTHER" id="PTHR43711">
    <property type="entry name" value="TWO-COMPONENT HISTIDINE KINASE"/>
    <property type="match status" value="1"/>
</dbReference>
<dbReference type="OrthoDB" id="9809329at2"/>
<reference evidence="11 12" key="1">
    <citation type="submission" date="2017-03" db="EMBL/GenBank/DDBJ databases">
        <title>Foreign affairs: Plasmid Transfer between Roseobacters and Rhizobia.</title>
        <authorList>
            <person name="Bartling P."/>
            <person name="Bunk B."/>
            <person name="Overmann J."/>
            <person name="Brinkmann H."/>
            <person name="Petersen J."/>
        </authorList>
    </citation>
    <scope>NUCLEOTIDE SEQUENCE [LARGE SCALE GENOMIC DNA]</scope>
    <source>
        <strain evidence="11 12">MACL11</strain>
    </source>
</reference>
<feature type="transmembrane region" description="Helical" evidence="8">
    <location>
        <begin position="308"/>
        <end position="325"/>
    </location>
</feature>
<evidence type="ECO:0000256" key="4">
    <source>
        <dbReference type="ARBA" id="ARBA00022679"/>
    </source>
</evidence>
<feature type="domain" description="Histidine kinase" evidence="10">
    <location>
        <begin position="449"/>
        <end position="667"/>
    </location>
</feature>
<evidence type="ECO:0000256" key="1">
    <source>
        <dbReference type="ARBA" id="ARBA00000085"/>
    </source>
</evidence>
<feature type="transmembrane region" description="Helical" evidence="8">
    <location>
        <begin position="332"/>
        <end position="354"/>
    </location>
</feature>
<dbReference type="Gene3D" id="2.60.40.2380">
    <property type="match status" value="1"/>
</dbReference>
<dbReference type="Proteomes" id="UP000191135">
    <property type="component" value="Chromosome"/>
</dbReference>
<keyword evidence="8" id="KW-1133">Transmembrane helix</keyword>
<keyword evidence="9" id="KW-0732">Signal</keyword>
<dbReference type="Gene3D" id="1.10.287.130">
    <property type="match status" value="1"/>
</dbReference>
<dbReference type="Pfam" id="PF07696">
    <property type="entry name" value="7TMR-DISMED2"/>
    <property type="match status" value="1"/>
</dbReference>
<keyword evidence="3" id="KW-0597">Phosphoprotein</keyword>
<dbReference type="InterPro" id="IPR036890">
    <property type="entry name" value="HATPase_C_sf"/>
</dbReference>
<dbReference type="InterPro" id="IPR011622">
    <property type="entry name" value="7TMR_DISM_rcpt_extracell_dom2"/>
</dbReference>
<keyword evidence="6" id="KW-0902">Two-component regulatory system</keyword>
<feature type="coiled-coil region" evidence="7">
    <location>
        <begin position="423"/>
        <end position="450"/>
    </location>
</feature>
<dbReference type="EMBL" id="CP020330">
    <property type="protein sequence ID" value="AQZ53092.1"/>
    <property type="molecule type" value="Genomic_DNA"/>
</dbReference>
<name>A0A1U9Z687_9HYPH</name>
<dbReference type="eggNOG" id="COG2205">
    <property type="taxonomic scope" value="Bacteria"/>
</dbReference>
<dbReference type="SUPFAM" id="SSF55874">
    <property type="entry name" value="ATPase domain of HSP90 chaperone/DNA topoisomerase II/histidine kinase"/>
    <property type="match status" value="1"/>
</dbReference>
<dbReference type="SMART" id="SM00388">
    <property type="entry name" value="HisKA"/>
    <property type="match status" value="1"/>
</dbReference>
<keyword evidence="7" id="KW-0175">Coiled coil</keyword>
<evidence type="ECO:0000313" key="12">
    <source>
        <dbReference type="Proteomes" id="UP000191135"/>
    </source>
</evidence>
<dbReference type="SMART" id="SM00387">
    <property type="entry name" value="HATPase_c"/>
    <property type="match status" value="1"/>
</dbReference>
<evidence type="ECO:0000256" key="6">
    <source>
        <dbReference type="ARBA" id="ARBA00023012"/>
    </source>
</evidence>
<comment type="catalytic activity">
    <reaction evidence="1">
        <text>ATP + protein L-histidine = ADP + protein N-phospho-L-histidine.</text>
        <dbReference type="EC" id="2.7.13.3"/>
    </reaction>
</comment>
<feature type="signal peptide" evidence="9">
    <location>
        <begin position="1"/>
        <end position="28"/>
    </location>
</feature>
<feature type="chain" id="PRO_5010712826" description="histidine kinase" evidence="9">
    <location>
        <begin position="29"/>
        <end position="676"/>
    </location>
</feature>
<feature type="transmembrane region" description="Helical" evidence="8">
    <location>
        <begin position="275"/>
        <end position="296"/>
    </location>
</feature>
<proteinExistence type="predicted"/>
<dbReference type="SUPFAM" id="SSF47384">
    <property type="entry name" value="Homodimeric domain of signal transducing histidine kinase"/>
    <property type="match status" value="1"/>
</dbReference>
<gene>
    <name evidence="11" type="primary">senX3</name>
    <name evidence="11" type="ORF">Mame_03790</name>
</gene>
<dbReference type="Pfam" id="PF02518">
    <property type="entry name" value="HATPase_c"/>
    <property type="match status" value="1"/>
</dbReference>
<feature type="transmembrane region" description="Helical" evidence="8">
    <location>
        <begin position="366"/>
        <end position="384"/>
    </location>
</feature>
<dbReference type="Gene3D" id="3.30.565.10">
    <property type="entry name" value="Histidine kinase-like ATPase, C-terminal domain"/>
    <property type="match status" value="1"/>
</dbReference>
<feature type="transmembrane region" description="Helical" evidence="8">
    <location>
        <begin position="246"/>
        <end position="263"/>
    </location>
</feature>
<dbReference type="InterPro" id="IPR036097">
    <property type="entry name" value="HisK_dim/P_sf"/>
</dbReference>
<evidence type="ECO:0000256" key="5">
    <source>
        <dbReference type="ARBA" id="ARBA00022777"/>
    </source>
</evidence>
<organism evidence="11 12">
    <name type="scientific">Martelella mediterranea DSM 17316</name>
    <dbReference type="NCBI Taxonomy" id="1122214"/>
    <lineage>
        <taxon>Bacteria</taxon>
        <taxon>Pseudomonadati</taxon>
        <taxon>Pseudomonadota</taxon>
        <taxon>Alphaproteobacteria</taxon>
        <taxon>Hyphomicrobiales</taxon>
        <taxon>Aurantimonadaceae</taxon>
        <taxon>Martelella</taxon>
    </lineage>
</organism>
<dbReference type="InterPro" id="IPR050736">
    <property type="entry name" value="Sensor_HK_Regulatory"/>
</dbReference>
<dbReference type="Pfam" id="PF07695">
    <property type="entry name" value="7TMR-DISM_7TM"/>
    <property type="match status" value="1"/>
</dbReference>
<evidence type="ECO:0000313" key="11">
    <source>
        <dbReference type="EMBL" id="AQZ53092.1"/>
    </source>
</evidence>
<dbReference type="RefSeq" id="WP_018065424.1">
    <property type="nucleotide sequence ID" value="NZ_AQWH01000013.1"/>
</dbReference>
<dbReference type="InterPro" id="IPR003594">
    <property type="entry name" value="HATPase_dom"/>
</dbReference>
<keyword evidence="8" id="KW-0812">Transmembrane</keyword>
<evidence type="ECO:0000259" key="10">
    <source>
        <dbReference type="PROSITE" id="PS50109"/>
    </source>
</evidence>
<dbReference type="InterPro" id="IPR011623">
    <property type="entry name" value="7TMR_DISM_rcpt_extracell_dom1"/>
</dbReference>
<dbReference type="PROSITE" id="PS50109">
    <property type="entry name" value="HIS_KIN"/>
    <property type="match status" value="1"/>
</dbReference>
<evidence type="ECO:0000256" key="9">
    <source>
        <dbReference type="SAM" id="SignalP"/>
    </source>
</evidence>
<feature type="transmembrane region" description="Helical" evidence="8">
    <location>
        <begin position="211"/>
        <end position="234"/>
    </location>
</feature>
<dbReference type="EC" id="2.7.13.3" evidence="2"/>
<feature type="transmembrane region" description="Helical" evidence="8">
    <location>
        <begin position="180"/>
        <end position="204"/>
    </location>
</feature>
<dbReference type="AlphaFoldDB" id="A0A1U9Z687"/>
<dbReference type="KEGG" id="mmed:Mame_03790"/>
<dbReference type="InterPro" id="IPR005467">
    <property type="entry name" value="His_kinase_dom"/>
</dbReference>
<evidence type="ECO:0000256" key="8">
    <source>
        <dbReference type="SAM" id="Phobius"/>
    </source>
</evidence>
<dbReference type="PRINTS" id="PR00344">
    <property type="entry name" value="BCTRLSENSOR"/>
</dbReference>
<dbReference type="InterPro" id="IPR004358">
    <property type="entry name" value="Sig_transdc_His_kin-like_C"/>
</dbReference>
<dbReference type="STRING" id="1122214.Mame_03790"/>
<dbReference type="PANTHER" id="PTHR43711:SF1">
    <property type="entry name" value="HISTIDINE KINASE 1"/>
    <property type="match status" value="1"/>
</dbReference>
<sequence length="676" mass="72950" precursor="true">MRNQCRLLFCVLPVLVAAMLAAVGPARADVISEPEFAIFTDPSATLTLADIIGGDADFRPVKDSGIPAQFTRDAVWLRITVTSQKAMPAVMALTPTFVEFVDVYAADERPRLSVVDFAHFGLGAGRPLSDDALSGFEDAVALEFGAGIAKVIYIRAASPNVMMMLNVRFYQPRDYLMHKALVSTVGGAVIGCMALLLVTQLMLYRSDPDPLYLFLALSTISAAAYHIGSLGYARLLFSEGGRGNDLFLAFFSSFGLLAGAMTTMRAFDLTSPRHWMYWVCVISGAVGLVSTLSIFVGLNLYTAPVRNIFILACVTLAAIYGLVTIRPGDWASYLRAAAFLVLWVGMTVMLLYYWNVPGLPDWASKGYAIACLLEALLLTAMLSWRLRAAHRLNSALQEEALQAARSAGQRAAEMVQIRTAELAEAKRTAEAALEAELQQQKNQVRFMEVISHQYRTPLASIRSSVDTMELGLRDDDKANHLRIARIRRGIARLVEVLEINLERSRVQGLALEPEATPTPVSTIVLDAARRSRDLMPDATITVDIMEDAVGAEICVDADMVNLALVNLLENAVKYSGPTGNGSVMLSVEIVGGNVRIAVEDQGIGIPSDEIGKVLQARVRGSNTSRIKGTGMGLSLVSRIATAHAAAIDIESVEGGGTIVMLSFPVAQAGESLESRA</sequence>
<evidence type="ECO:0000256" key="2">
    <source>
        <dbReference type="ARBA" id="ARBA00012438"/>
    </source>
</evidence>
<dbReference type="InterPro" id="IPR003661">
    <property type="entry name" value="HisK_dim/P_dom"/>
</dbReference>
<keyword evidence="8" id="KW-0472">Membrane</keyword>
<accession>A0A1U9Z687</accession>